<keyword evidence="5" id="KW-0186">Copper</keyword>
<dbReference type="PANTHER" id="PTHR11511:SF4">
    <property type="entry name" value="PHENOLOXIDASE 2-RELATED"/>
    <property type="match status" value="1"/>
</dbReference>
<evidence type="ECO:0000313" key="9">
    <source>
        <dbReference type="Proteomes" id="UP000075883"/>
    </source>
</evidence>
<feature type="domain" description="Hemocyanin N-terminal" evidence="7">
    <location>
        <begin position="20"/>
        <end position="100"/>
    </location>
</feature>
<evidence type="ECO:0000256" key="6">
    <source>
        <dbReference type="ARBA" id="ARBA00023101"/>
    </source>
</evidence>
<evidence type="ECO:0000256" key="5">
    <source>
        <dbReference type="ARBA" id="ARBA00023008"/>
    </source>
</evidence>
<keyword evidence="6" id="KW-0470">Melanin biosynthesis</keyword>
<dbReference type="InterPro" id="IPR005204">
    <property type="entry name" value="Hemocyanin_N"/>
</dbReference>
<dbReference type="PANTHER" id="PTHR11511">
    <property type="entry name" value="LARVAL STORAGE PROTEIN/PHENOLOXIDASE"/>
    <property type="match status" value="1"/>
</dbReference>
<dbReference type="GO" id="GO:0016491">
    <property type="term" value="F:oxidoreductase activity"/>
    <property type="evidence" value="ECO:0007669"/>
    <property type="project" value="UniProtKB-KW"/>
</dbReference>
<dbReference type="SUPFAM" id="SSF48050">
    <property type="entry name" value="Hemocyanin, N-terminal domain"/>
    <property type="match status" value="1"/>
</dbReference>
<proteinExistence type="inferred from homology"/>
<evidence type="ECO:0000259" key="7">
    <source>
        <dbReference type="Pfam" id="PF03722"/>
    </source>
</evidence>
<dbReference type="EMBL" id="AXCM01019495">
    <property type="status" value="NOT_ANNOTATED_CDS"/>
    <property type="molecule type" value="Genomic_DNA"/>
</dbReference>
<evidence type="ECO:0000256" key="3">
    <source>
        <dbReference type="ARBA" id="ARBA00022723"/>
    </source>
</evidence>
<accession>A0A182MP78</accession>
<reference evidence="8" key="2">
    <citation type="submission" date="2020-05" db="UniProtKB">
        <authorList>
            <consortium name="EnsemblMetazoa"/>
        </authorList>
    </citation>
    <scope>IDENTIFICATION</scope>
    <source>
        <strain evidence="8">A-37</strain>
    </source>
</reference>
<evidence type="ECO:0000256" key="2">
    <source>
        <dbReference type="ARBA" id="ARBA00009928"/>
    </source>
</evidence>
<dbReference type="AlphaFoldDB" id="A0A182MP78"/>
<dbReference type="Pfam" id="PF03722">
    <property type="entry name" value="Hemocyanin_N"/>
    <property type="match status" value="1"/>
</dbReference>
<dbReference type="Gene3D" id="1.20.1370.10">
    <property type="entry name" value="Hemocyanin, N-terminal domain"/>
    <property type="match status" value="1"/>
</dbReference>
<dbReference type="EnsemblMetazoa" id="ACUA023008-RA">
    <property type="protein sequence ID" value="ACUA023008-PA"/>
    <property type="gene ID" value="ACUA023008"/>
</dbReference>
<keyword evidence="3" id="KW-0479">Metal-binding</keyword>
<comment type="similarity">
    <text evidence="2">Belongs to the tyrosinase family.</text>
</comment>
<dbReference type="STRING" id="139723.A0A182MP78"/>
<organism evidence="8 9">
    <name type="scientific">Anopheles culicifacies</name>
    <dbReference type="NCBI Taxonomy" id="139723"/>
    <lineage>
        <taxon>Eukaryota</taxon>
        <taxon>Metazoa</taxon>
        <taxon>Ecdysozoa</taxon>
        <taxon>Arthropoda</taxon>
        <taxon>Hexapoda</taxon>
        <taxon>Insecta</taxon>
        <taxon>Pterygota</taxon>
        <taxon>Neoptera</taxon>
        <taxon>Endopterygota</taxon>
        <taxon>Diptera</taxon>
        <taxon>Nematocera</taxon>
        <taxon>Culicoidea</taxon>
        <taxon>Culicidae</taxon>
        <taxon>Anophelinae</taxon>
        <taxon>Anopheles</taxon>
        <taxon>culicifacies species complex</taxon>
    </lineage>
</organism>
<evidence type="ECO:0000313" key="8">
    <source>
        <dbReference type="EnsemblMetazoa" id="ACUA023008-PA"/>
    </source>
</evidence>
<protein>
    <recommendedName>
        <fullName evidence="7">Hemocyanin N-terminal domain-containing protein</fullName>
    </recommendedName>
</protein>
<dbReference type="InterPro" id="IPR013788">
    <property type="entry name" value="Hemocyanin/hexamerin"/>
</dbReference>
<dbReference type="GO" id="GO:0046872">
    <property type="term" value="F:metal ion binding"/>
    <property type="evidence" value="ECO:0007669"/>
    <property type="project" value="UniProtKB-KW"/>
</dbReference>
<dbReference type="Proteomes" id="UP000075883">
    <property type="component" value="Unassembled WGS sequence"/>
</dbReference>
<keyword evidence="9" id="KW-1185">Reference proteome</keyword>
<dbReference type="GO" id="GO:0042438">
    <property type="term" value="P:melanin biosynthetic process"/>
    <property type="evidence" value="ECO:0007669"/>
    <property type="project" value="UniProtKB-KW"/>
</dbReference>
<dbReference type="VEuPathDB" id="VectorBase:ACUA023008"/>
<sequence length="135" mass="15848">MVFDKKHLLLLLDRPREPVFMGKGRVVFDVPDNYLTDRYRPIGPEIQNRFGENAEERIPVRSIALPDLRIPMSLGRQEQFSLFIPRHRKIAARLIDIFMGKRIMVEVRSLYSVLFAPKLTHIFTEIKVLRAGIKY</sequence>
<name>A0A182MP78_9DIPT</name>
<keyword evidence="4" id="KW-0560">Oxidoreductase</keyword>
<evidence type="ECO:0000256" key="1">
    <source>
        <dbReference type="ARBA" id="ARBA00001973"/>
    </source>
</evidence>
<reference evidence="9" key="1">
    <citation type="submission" date="2013-09" db="EMBL/GenBank/DDBJ databases">
        <title>The Genome Sequence of Anopheles culicifacies species A.</title>
        <authorList>
            <consortium name="The Broad Institute Genomics Platform"/>
            <person name="Neafsey D.E."/>
            <person name="Besansky N."/>
            <person name="Howell P."/>
            <person name="Walton C."/>
            <person name="Young S.K."/>
            <person name="Zeng Q."/>
            <person name="Gargeya S."/>
            <person name="Fitzgerald M."/>
            <person name="Haas B."/>
            <person name="Abouelleil A."/>
            <person name="Allen A.W."/>
            <person name="Alvarado L."/>
            <person name="Arachchi H.M."/>
            <person name="Berlin A.M."/>
            <person name="Chapman S.B."/>
            <person name="Gainer-Dewar J."/>
            <person name="Goldberg J."/>
            <person name="Griggs A."/>
            <person name="Gujja S."/>
            <person name="Hansen M."/>
            <person name="Howarth C."/>
            <person name="Imamovic A."/>
            <person name="Ireland A."/>
            <person name="Larimer J."/>
            <person name="McCowan C."/>
            <person name="Murphy C."/>
            <person name="Pearson M."/>
            <person name="Poon T.W."/>
            <person name="Priest M."/>
            <person name="Roberts A."/>
            <person name="Saif S."/>
            <person name="Shea T."/>
            <person name="Sisk P."/>
            <person name="Sykes S."/>
            <person name="Wortman J."/>
            <person name="Nusbaum C."/>
            <person name="Birren B."/>
        </authorList>
    </citation>
    <scope>NUCLEOTIDE SEQUENCE [LARGE SCALE GENOMIC DNA]</scope>
    <source>
        <strain evidence="9">A-37</strain>
    </source>
</reference>
<comment type="cofactor">
    <cofactor evidence="1">
        <name>Cu(2+)</name>
        <dbReference type="ChEBI" id="CHEBI:29036"/>
    </cofactor>
</comment>
<evidence type="ECO:0000256" key="4">
    <source>
        <dbReference type="ARBA" id="ARBA00023002"/>
    </source>
</evidence>
<dbReference type="InterPro" id="IPR036697">
    <property type="entry name" value="Hemocyanin_N_sf"/>
</dbReference>